<dbReference type="GO" id="GO:0009982">
    <property type="term" value="F:pseudouridine synthase activity"/>
    <property type="evidence" value="ECO:0007669"/>
    <property type="project" value="InterPro"/>
</dbReference>
<dbReference type="InterPro" id="IPR006145">
    <property type="entry name" value="PsdUridine_synth_RsuA/RluA"/>
</dbReference>
<gene>
    <name evidence="2" type="ORF">SAMN05660866_02537</name>
</gene>
<dbReference type="GO" id="GO:0140098">
    <property type="term" value="F:catalytic activity, acting on RNA"/>
    <property type="evidence" value="ECO:0007669"/>
    <property type="project" value="UniProtKB-ARBA"/>
</dbReference>
<dbReference type="PANTHER" id="PTHR21600">
    <property type="entry name" value="MITOCHONDRIAL RNA PSEUDOURIDINE SYNTHASE"/>
    <property type="match status" value="1"/>
</dbReference>
<sequence length="222" mass="25061">MPELDVIHENKDYIVVNKAAGLISEKSPYEAVTVETQVLNHLLKSNRKPYIGIIHRLDRVTSGVLILAKKKSILVEFNTLFSSRKVQKTYLAIVKNKPANNKGNLVNFLIKNNKEKKAGIVQSKSKDSLNCMLSYQVIGKNNFGYLLEIKPKTGRFHQIRAQLANIGLPIIGDEKYGSDQEYLPLSICLHAWKLVFEVSGSKESQTYEAPLPNNAFWTFKSI</sequence>
<reference evidence="3" key="1">
    <citation type="submission" date="2017-02" db="EMBL/GenBank/DDBJ databases">
        <authorList>
            <person name="Varghese N."/>
            <person name="Submissions S."/>
        </authorList>
    </citation>
    <scope>NUCLEOTIDE SEQUENCE [LARGE SCALE GENOMIC DNA]</scope>
    <source>
        <strain evidence="3">DSM 23546</strain>
    </source>
</reference>
<dbReference type="STRING" id="561365.SAMN05660866_02537"/>
<evidence type="ECO:0000313" key="3">
    <source>
        <dbReference type="Proteomes" id="UP000190339"/>
    </source>
</evidence>
<dbReference type="GO" id="GO:0001522">
    <property type="term" value="P:pseudouridine synthesis"/>
    <property type="evidence" value="ECO:0007669"/>
    <property type="project" value="InterPro"/>
</dbReference>
<proteinExistence type="predicted"/>
<dbReference type="InterPro" id="IPR006224">
    <property type="entry name" value="PsdUridine_synth_RluA-like_CS"/>
</dbReference>
<dbReference type="GO" id="GO:0003723">
    <property type="term" value="F:RNA binding"/>
    <property type="evidence" value="ECO:0007669"/>
    <property type="project" value="InterPro"/>
</dbReference>
<protein>
    <submittedName>
        <fullName evidence="2">23S rRNA pseudouridine1911/1915/1917 synthase</fullName>
    </submittedName>
</protein>
<dbReference type="OrthoDB" id="9807829at2"/>
<feature type="domain" description="Pseudouridine synthase RsuA/RluA-like" evidence="1">
    <location>
        <begin position="12"/>
        <end position="164"/>
    </location>
</feature>
<accession>A0A1T5CVS7</accession>
<dbReference type="InterPro" id="IPR020103">
    <property type="entry name" value="PsdUridine_synth_cat_dom_sf"/>
</dbReference>
<evidence type="ECO:0000313" key="2">
    <source>
        <dbReference type="EMBL" id="SKB63532.1"/>
    </source>
</evidence>
<dbReference type="PROSITE" id="PS01129">
    <property type="entry name" value="PSI_RLU"/>
    <property type="match status" value="1"/>
</dbReference>
<dbReference type="RefSeq" id="WP_079512977.1">
    <property type="nucleotide sequence ID" value="NZ_FUYL01000007.1"/>
</dbReference>
<dbReference type="AlphaFoldDB" id="A0A1T5CVS7"/>
<dbReference type="CDD" id="cd02869">
    <property type="entry name" value="PseudoU_synth_RluA_like"/>
    <property type="match status" value="1"/>
</dbReference>
<dbReference type="GO" id="GO:0006396">
    <property type="term" value="P:RNA processing"/>
    <property type="evidence" value="ECO:0007669"/>
    <property type="project" value="UniProtKB-ARBA"/>
</dbReference>
<dbReference type="InterPro" id="IPR050188">
    <property type="entry name" value="RluA_PseudoU_synthase"/>
</dbReference>
<dbReference type="EMBL" id="FUYL01000007">
    <property type="protein sequence ID" value="SKB63532.1"/>
    <property type="molecule type" value="Genomic_DNA"/>
</dbReference>
<organism evidence="2 3">
    <name type="scientific">Maribacter arcticus</name>
    <dbReference type="NCBI Taxonomy" id="561365"/>
    <lineage>
        <taxon>Bacteria</taxon>
        <taxon>Pseudomonadati</taxon>
        <taxon>Bacteroidota</taxon>
        <taxon>Flavobacteriia</taxon>
        <taxon>Flavobacteriales</taxon>
        <taxon>Flavobacteriaceae</taxon>
        <taxon>Maribacter</taxon>
    </lineage>
</organism>
<dbReference type="Pfam" id="PF00849">
    <property type="entry name" value="PseudoU_synth_2"/>
    <property type="match status" value="1"/>
</dbReference>
<dbReference type="Gene3D" id="3.30.2350.10">
    <property type="entry name" value="Pseudouridine synthase"/>
    <property type="match status" value="1"/>
</dbReference>
<evidence type="ECO:0000259" key="1">
    <source>
        <dbReference type="Pfam" id="PF00849"/>
    </source>
</evidence>
<dbReference type="SUPFAM" id="SSF55120">
    <property type="entry name" value="Pseudouridine synthase"/>
    <property type="match status" value="1"/>
</dbReference>
<dbReference type="Proteomes" id="UP000190339">
    <property type="component" value="Unassembled WGS sequence"/>
</dbReference>
<keyword evidence="3" id="KW-1185">Reference proteome</keyword>
<name>A0A1T5CVS7_9FLAO</name>